<evidence type="ECO:0000313" key="2">
    <source>
        <dbReference type="EMBL" id="MDW0116308.1"/>
    </source>
</evidence>
<name>A0AAW9A9F1_9BACL</name>
<gene>
    <name evidence="2" type="ORF">QTL97_05135</name>
</gene>
<protein>
    <submittedName>
        <fullName evidence="2">NAD-dependent epimerase/dehydratase family protein</fullName>
    </submittedName>
</protein>
<keyword evidence="3" id="KW-1185">Reference proteome</keyword>
<dbReference type="PANTHER" id="PTHR43245">
    <property type="entry name" value="BIFUNCTIONAL POLYMYXIN RESISTANCE PROTEIN ARNA"/>
    <property type="match status" value="1"/>
</dbReference>
<proteinExistence type="predicted"/>
<dbReference type="PANTHER" id="PTHR43245:SF58">
    <property type="entry name" value="BLL5923 PROTEIN"/>
    <property type="match status" value="1"/>
</dbReference>
<dbReference type="InterPro" id="IPR050177">
    <property type="entry name" value="Lipid_A_modif_metabolic_enz"/>
</dbReference>
<dbReference type="Gene3D" id="3.40.50.720">
    <property type="entry name" value="NAD(P)-binding Rossmann-like Domain"/>
    <property type="match status" value="1"/>
</dbReference>
<evidence type="ECO:0000313" key="3">
    <source>
        <dbReference type="Proteomes" id="UP001271648"/>
    </source>
</evidence>
<evidence type="ECO:0000259" key="1">
    <source>
        <dbReference type="Pfam" id="PF01370"/>
    </source>
</evidence>
<dbReference type="RefSeq" id="WP_283732995.1">
    <property type="nucleotide sequence ID" value="NZ_CP125968.1"/>
</dbReference>
<dbReference type="InterPro" id="IPR036291">
    <property type="entry name" value="NAD(P)-bd_dom_sf"/>
</dbReference>
<reference evidence="2 3" key="1">
    <citation type="submission" date="2023-06" db="EMBL/GenBank/DDBJ databases">
        <title>Sporosarcina sp. nov., isolated from Korean traditional fermented seafood 'Jeotgal'.</title>
        <authorList>
            <person name="Yang A.I."/>
            <person name="Shin N.-R."/>
        </authorList>
    </citation>
    <scope>NUCLEOTIDE SEQUENCE [LARGE SCALE GENOMIC DNA]</scope>
    <source>
        <strain evidence="2 3">KCTC43456</strain>
    </source>
</reference>
<dbReference type="Pfam" id="PF01370">
    <property type="entry name" value="Epimerase"/>
    <property type="match status" value="1"/>
</dbReference>
<dbReference type="AlphaFoldDB" id="A0AAW9A9F1"/>
<dbReference type="EMBL" id="JAUBDJ010000002">
    <property type="protein sequence ID" value="MDW0116308.1"/>
    <property type="molecule type" value="Genomic_DNA"/>
</dbReference>
<dbReference type="Proteomes" id="UP001271648">
    <property type="component" value="Unassembled WGS sequence"/>
</dbReference>
<organism evidence="2 3">
    <name type="scientific">Sporosarcina thermotolerans</name>
    <dbReference type="NCBI Taxonomy" id="633404"/>
    <lineage>
        <taxon>Bacteria</taxon>
        <taxon>Bacillati</taxon>
        <taxon>Bacillota</taxon>
        <taxon>Bacilli</taxon>
        <taxon>Bacillales</taxon>
        <taxon>Caryophanaceae</taxon>
        <taxon>Sporosarcina</taxon>
    </lineage>
</organism>
<dbReference type="InterPro" id="IPR001509">
    <property type="entry name" value="Epimerase_deHydtase"/>
</dbReference>
<feature type="domain" description="NAD-dependent epimerase/dehydratase" evidence="1">
    <location>
        <begin position="4"/>
        <end position="202"/>
    </location>
</feature>
<dbReference type="SUPFAM" id="SSF51735">
    <property type="entry name" value="NAD(P)-binding Rossmann-fold domains"/>
    <property type="match status" value="1"/>
</dbReference>
<accession>A0AAW9A9F1</accession>
<sequence length="287" mass="33231">MKKVLITGKNSYVGNSLEKWLLNDPKKYSIDKISMREDDWMNTDFSLYDVVVHVAGIAHVSTDPNLEEKYYKVNRDLTIEVARKAKSEGVKHFLFLSSIIVYGENISNGVITKDTVPTPSNFYGYSKLQAEQEIVTLNDYNFKVVIIRPPMIYGKESKGNYPKLAMVAKRFPVFPIFENQRSMLHIDNLCEFMKLMIENEENGFFFPQNSEYVKTSEMVKMIAMFHGRKVKFTKKINPIIRVIMKKSNIINKVFGNLVYDKSMSSYKENYQIRSLSESIKLTEGSDQ</sequence>
<comment type="caution">
    <text evidence="2">The sequence shown here is derived from an EMBL/GenBank/DDBJ whole genome shotgun (WGS) entry which is preliminary data.</text>
</comment>